<protein>
    <recommendedName>
        <fullName evidence="3">Methyl-accepting chemotaxis protein</fullName>
    </recommendedName>
</protein>
<accession>A0A949TSR4</accession>
<evidence type="ECO:0008006" key="3">
    <source>
        <dbReference type="Google" id="ProtNLM"/>
    </source>
</evidence>
<dbReference type="Proteomes" id="UP000694308">
    <property type="component" value="Unassembled WGS sequence"/>
</dbReference>
<sequence>MKIKKVSTKIVLQVSLIILFTCSLLSATSYYLSQKSMNKSIESSMNSRIDDLSYAISNYISNNIQIVQNISVSPQIQSIDWNIQKPILTEESKKWGVKECNVIYVDGTVRSTIKDAVSSGKDLEYYKDALSGNSNALKIKERSNLIQNK</sequence>
<dbReference type="RefSeq" id="WP_218319716.1">
    <property type="nucleotide sequence ID" value="NZ_JAEEGC010000029.1"/>
</dbReference>
<evidence type="ECO:0000313" key="2">
    <source>
        <dbReference type="Proteomes" id="UP000694308"/>
    </source>
</evidence>
<dbReference type="EMBL" id="JAEEGC010000029">
    <property type="protein sequence ID" value="MBV7272681.1"/>
    <property type="molecule type" value="Genomic_DNA"/>
</dbReference>
<proteinExistence type="predicted"/>
<comment type="caution">
    <text evidence="1">The sequence shown here is derived from an EMBL/GenBank/DDBJ whole genome shotgun (WGS) entry which is preliminary data.</text>
</comment>
<dbReference type="AlphaFoldDB" id="A0A949TSR4"/>
<organism evidence="1 2">
    <name type="scientific">Clostridium thailandense</name>
    <dbReference type="NCBI Taxonomy" id="2794346"/>
    <lineage>
        <taxon>Bacteria</taxon>
        <taxon>Bacillati</taxon>
        <taxon>Bacillota</taxon>
        <taxon>Clostridia</taxon>
        <taxon>Eubacteriales</taxon>
        <taxon>Clostridiaceae</taxon>
        <taxon>Clostridium</taxon>
    </lineage>
</organism>
<gene>
    <name evidence="1" type="ORF">I6U48_07080</name>
</gene>
<reference evidence="1" key="1">
    <citation type="submission" date="2020-12" db="EMBL/GenBank/DDBJ databases">
        <title>Clostridium thailandense sp. nov., a novel acetogenic bacterium isolated from peat land soil in Thailand.</title>
        <authorList>
            <person name="Chaikitkaew S."/>
            <person name="Birkeland N.K."/>
        </authorList>
    </citation>
    <scope>NUCLEOTIDE SEQUENCE</scope>
    <source>
        <strain evidence="1">PL3</strain>
    </source>
</reference>
<name>A0A949TSR4_9CLOT</name>
<evidence type="ECO:0000313" key="1">
    <source>
        <dbReference type="EMBL" id="MBV7272681.1"/>
    </source>
</evidence>
<keyword evidence="2" id="KW-1185">Reference proteome</keyword>